<keyword evidence="5" id="KW-0479">Metal-binding</keyword>
<feature type="transmembrane region" description="Helical" evidence="6">
    <location>
        <begin position="225"/>
        <end position="249"/>
    </location>
</feature>
<evidence type="ECO:0000256" key="6">
    <source>
        <dbReference type="SAM" id="Phobius"/>
    </source>
</evidence>
<evidence type="ECO:0000256" key="3">
    <source>
        <dbReference type="ARBA" id="ARBA00022989"/>
    </source>
</evidence>
<feature type="transmembrane region" description="Helical" evidence="6">
    <location>
        <begin position="161"/>
        <end position="186"/>
    </location>
</feature>
<evidence type="ECO:0008006" key="9">
    <source>
        <dbReference type="Google" id="ProtNLM"/>
    </source>
</evidence>
<dbReference type="GO" id="GO:0009744">
    <property type="term" value="P:response to sucrose"/>
    <property type="evidence" value="ECO:0007669"/>
    <property type="project" value="UniProtKB-ARBA"/>
</dbReference>
<keyword evidence="4 6" id="KW-0472">Membrane</keyword>
<dbReference type="Proteomes" id="UP001291623">
    <property type="component" value="Unassembled WGS sequence"/>
</dbReference>
<gene>
    <name evidence="7" type="ORF">RND71_042113</name>
</gene>
<protein>
    <recommendedName>
        <fullName evidence="9">Heptahelical transmembrane protein 2-like</fullName>
    </recommendedName>
</protein>
<keyword evidence="3 6" id="KW-1133">Transmembrane helix</keyword>
<organism evidence="7 8">
    <name type="scientific">Anisodus tanguticus</name>
    <dbReference type="NCBI Taxonomy" id="243964"/>
    <lineage>
        <taxon>Eukaryota</taxon>
        <taxon>Viridiplantae</taxon>
        <taxon>Streptophyta</taxon>
        <taxon>Embryophyta</taxon>
        <taxon>Tracheophyta</taxon>
        <taxon>Spermatophyta</taxon>
        <taxon>Magnoliopsida</taxon>
        <taxon>eudicotyledons</taxon>
        <taxon>Gunneridae</taxon>
        <taxon>Pentapetalae</taxon>
        <taxon>asterids</taxon>
        <taxon>lamiids</taxon>
        <taxon>Solanales</taxon>
        <taxon>Solanaceae</taxon>
        <taxon>Solanoideae</taxon>
        <taxon>Hyoscyameae</taxon>
        <taxon>Anisodus</taxon>
    </lineage>
</organism>
<dbReference type="InterPro" id="IPR004254">
    <property type="entry name" value="AdipoR/HlyIII-related"/>
</dbReference>
<dbReference type="PANTHER" id="PTHR20855:SF109">
    <property type="entry name" value="HEPTAHELICAL TRANSMEMBRANE PROTEIN 2-LIKE"/>
    <property type="match status" value="1"/>
</dbReference>
<evidence type="ECO:0000256" key="4">
    <source>
        <dbReference type="ARBA" id="ARBA00023136"/>
    </source>
</evidence>
<feature type="transmembrane region" description="Helical" evidence="6">
    <location>
        <begin position="261"/>
        <end position="281"/>
    </location>
</feature>
<dbReference type="EMBL" id="JAVYJV010000024">
    <property type="protein sequence ID" value="KAK4337626.1"/>
    <property type="molecule type" value="Genomic_DNA"/>
</dbReference>
<keyword evidence="2 6" id="KW-0812">Transmembrane</keyword>
<feature type="transmembrane region" description="Helical" evidence="6">
    <location>
        <begin position="198"/>
        <end position="219"/>
    </location>
</feature>
<evidence type="ECO:0000313" key="8">
    <source>
        <dbReference type="Proteomes" id="UP001291623"/>
    </source>
</evidence>
<evidence type="ECO:0000256" key="5">
    <source>
        <dbReference type="PIRSR" id="PIRSR604254-1"/>
    </source>
</evidence>
<feature type="binding site" evidence="5">
    <location>
        <position position="182"/>
    </location>
    <ligand>
        <name>Zn(2+)</name>
        <dbReference type="ChEBI" id="CHEBI:29105"/>
    </ligand>
</feature>
<sequence length="450" mass="51645">MKRRGKKNIKLRDGERVDSGDRFKNTIRNNDQKLDRRNKLVKYEALPEYLQDNEFIRDYYRCEWPLKDIVLSLFSWHNETLNIWTHLGGFVIFVTLTVMSLTEKTTTVENLFAGVLRTMDDGQWMNMKKNGSADSFPDSCARQISNPSFLDINGDGYEVAIWPWFVFLGGAMCCLIFSTLSHLFACHSLRYNLFFWRLDYAGISFMIVCSFFCPIYYIFCNQPYWCLFYLSTITIFGILAIITLFSPALSSGRFRSFRATLFLAMGFSGLIPATHALFLHFGHPQVLVALGYEIIMGILYAIGAVFYITRFPERCKLGAFDLVGHSHQIFHMFVVAAALTHCAASLLIMDWRRGWPPCNAGVRALKSALGNESSKNGMSSQLIPQERHHPRPLDIGTQPKVFKKGTGGLELIRSWRMKKNIFKRNVSTQLPPFHIDHRGMKFVNTFLASY</sequence>
<feature type="binding site" evidence="5">
    <location>
        <position position="327"/>
    </location>
    <ligand>
        <name>Zn(2+)</name>
        <dbReference type="ChEBI" id="CHEBI:29105"/>
    </ligand>
</feature>
<dbReference type="PANTHER" id="PTHR20855">
    <property type="entry name" value="ADIPOR/PROGESTIN RECEPTOR-RELATED"/>
    <property type="match status" value="1"/>
</dbReference>
<dbReference type="AlphaFoldDB" id="A0AAE1QQ12"/>
<keyword evidence="8" id="KW-1185">Reference proteome</keyword>
<dbReference type="Pfam" id="PF03006">
    <property type="entry name" value="HlyIII"/>
    <property type="match status" value="1"/>
</dbReference>
<accession>A0AAE1QQ12</accession>
<feature type="transmembrane region" description="Helical" evidence="6">
    <location>
        <begin position="287"/>
        <end position="308"/>
    </location>
</feature>
<feature type="transmembrane region" description="Helical" evidence="6">
    <location>
        <begin position="329"/>
        <end position="349"/>
    </location>
</feature>
<evidence type="ECO:0000256" key="1">
    <source>
        <dbReference type="ARBA" id="ARBA00004141"/>
    </source>
</evidence>
<keyword evidence="5" id="KW-0862">Zinc</keyword>
<comment type="subcellular location">
    <subcellularLocation>
        <location evidence="1">Membrane</location>
        <topology evidence="1">Multi-pass membrane protein</topology>
    </subcellularLocation>
</comment>
<feature type="binding site" evidence="5">
    <location>
        <position position="331"/>
    </location>
    <ligand>
        <name>Zn(2+)</name>
        <dbReference type="ChEBI" id="CHEBI:29105"/>
    </ligand>
</feature>
<proteinExistence type="predicted"/>
<comment type="caution">
    <text evidence="7">The sequence shown here is derived from an EMBL/GenBank/DDBJ whole genome shotgun (WGS) entry which is preliminary data.</text>
</comment>
<dbReference type="GO" id="GO:0038023">
    <property type="term" value="F:signaling receptor activity"/>
    <property type="evidence" value="ECO:0007669"/>
    <property type="project" value="TreeGrafter"/>
</dbReference>
<reference evidence="7" key="1">
    <citation type="submission" date="2023-12" db="EMBL/GenBank/DDBJ databases">
        <title>Genome assembly of Anisodus tanguticus.</title>
        <authorList>
            <person name="Wang Y.-J."/>
        </authorList>
    </citation>
    <scope>NUCLEOTIDE SEQUENCE</scope>
    <source>
        <strain evidence="7">KB-2021</strain>
        <tissue evidence="7">Leaf</tissue>
    </source>
</reference>
<name>A0AAE1QQ12_9SOLA</name>
<dbReference type="GO" id="GO:0016020">
    <property type="term" value="C:membrane"/>
    <property type="evidence" value="ECO:0007669"/>
    <property type="project" value="UniProtKB-SubCell"/>
</dbReference>
<dbReference type="GO" id="GO:0046872">
    <property type="term" value="F:metal ion binding"/>
    <property type="evidence" value="ECO:0007669"/>
    <property type="project" value="UniProtKB-KW"/>
</dbReference>
<dbReference type="GO" id="GO:0009725">
    <property type="term" value="P:response to hormone"/>
    <property type="evidence" value="ECO:0007669"/>
    <property type="project" value="TreeGrafter"/>
</dbReference>
<evidence type="ECO:0000256" key="2">
    <source>
        <dbReference type="ARBA" id="ARBA00022692"/>
    </source>
</evidence>
<evidence type="ECO:0000313" key="7">
    <source>
        <dbReference type="EMBL" id="KAK4337626.1"/>
    </source>
</evidence>